<dbReference type="Pfam" id="PF05795">
    <property type="entry name" value="Plasmodium_Vir"/>
    <property type="match status" value="1"/>
</dbReference>
<keyword evidence="1" id="KW-0472">Membrane</keyword>
<dbReference type="Proteomes" id="UP000242942">
    <property type="component" value="Unassembled WGS sequence"/>
</dbReference>
<accession>A0A1D3JFL8</accession>
<reference evidence="2 3" key="1">
    <citation type="submission" date="2016-06" db="EMBL/GenBank/DDBJ databases">
        <authorList>
            <consortium name="Pathogen Informatics"/>
        </authorList>
    </citation>
    <scope>NUCLEOTIDE SEQUENCE [LARGE SCALE GENOMIC DNA]</scope>
    <source>
        <strain evidence="2">PocGH01</strain>
    </source>
</reference>
<keyword evidence="1" id="KW-1133">Transmembrane helix</keyword>
<sequence>MKLPINLIMIFYPEKSYACYSNSFNQPRAVFTHIKDISTYIEKVKQIKDPILQHISLYLGELFEMAKNDFTGEGSHDNACWSLNRWLDQMKNIYTSAKTCKMNEQIWNEHIEGVSGLWNFLKVRDNKGNLCNRVSYTSVTFPEDLVSPVCHMHVPETYICNSPEVNPCPEQKMNKEKASLLSAPPPPQHRCIHEQALPPEAQIPSDVYFSDSKIFVIGFSIFSTLFAIFFILLILYKFTPLVSWLYNRRMKNRNLGKHFSEEELYEPSGNTYTNSDNRRNYLHYYSMQN</sequence>
<dbReference type="EMBL" id="FLRI01000564">
    <property type="protein sequence ID" value="SBT84740.1"/>
    <property type="molecule type" value="Genomic_DNA"/>
</dbReference>
<keyword evidence="3" id="KW-1185">Reference proteome</keyword>
<evidence type="ECO:0000313" key="2">
    <source>
        <dbReference type="EMBL" id="SBT84740.1"/>
    </source>
</evidence>
<name>A0A1D3JFL8_PLAOA</name>
<evidence type="ECO:0000256" key="1">
    <source>
        <dbReference type="SAM" id="Phobius"/>
    </source>
</evidence>
<protein>
    <submittedName>
        <fullName evidence="2">PIR protein</fullName>
    </submittedName>
</protein>
<dbReference type="InterPro" id="IPR008780">
    <property type="entry name" value="Plasmodium_Vir"/>
</dbReference>
<dbReference type="VEuPathDB" id="PlasmoDB:POWCR01_000033900"/>
<dbReference type="VEuPathDB" id="PlasmoDB:PocGH01_00222800"/>
<feature type="transmembrane region" description="Helical" evidence="1">
    <location>
        <begin position="214"/>
        <end position="236"/>
    </location>
</feature>
<dbReference type="AlphaFoldDB" id="A0A1D3JFL8"/>
<evidence type="ECO:0000313" key="3">
    <source>
        <dbReference type="Proteomes" id="UP000242942"/>
    </source>
</evidence>
<keyword evidence="1" id="KW-0812">Transmembrane</keyword>
<gene>
    <name evidence="2" type="primary">PocGH01_00222800</name>
    <name evidence="2" type="ORF">POCGH01_00222800</name>
</gene>
<organism evidence="2 3">
    <name type="scientific">Plasmodium ovale</name>
    <name type="common">malaria parasite P. ovale</name>
    <dbReference type="NCBI Taxonomy" id="36330"/>
    <lineage>
        <taxon>Eukaryota</taxon>
        <taxon>Sar</taxon>
        <taxon>Alveolata</taxon>
        <taxon>Apicomplexa</taxon>
        <taxon>Aconoidasida</taxon>
        <taxon>Haemosporida</taxon>
        <taxon>Plasmodiidae</taxon>
        <taxon>Plasmodium</taxon>
        <taxon>Plasmodium (Plasmodium)</taxon>
    </lineage>
</organism>
<proteinExistence type="predicted"/>